<dbReference type="GO" id="GO:0006886">
    <property type="term" value="P:intracellular protein transport"/>
    <property type="evidence" value="ECO:0007669"/>
    <property type="project" value="InterPro"/>
</dbReference>
<evidence type="ECO:0000313" key="2">
    <source>
        <dbReference type="EMBL" id="VDK76476.1"/>
    </source>
</evidence>
<dbReference type="Proteomes" id="UP000281553">
    <property type="component" value="Unassembled WGS sequence"/>
</dbReference>
<proteinExistence type="predicted"/>
<dbReference type="InterPro" id="IPR011989">
    <property type="entry name" value="ARM-like"/>
</dbReference>
<dbReference type="EMBL" id="UYRU01042587">
    <property type="protein sequence ID" value="VDK76476.1"/>
    <property type="molecule type" value="Genomic_DNA"/>
</dbReference>
<dbReference type="AlphaFoldDB" id="A0A3P6SNE9"/>
<name>A0A3P6SNE9_DIBLA</name>
<evidence type="ECO:0000313" key="3">
    <source>
        <dbReference type="Proteomes" id="UP000281553"/>
    </source>
</evidence>
<reference evidence="2 3" key="1">
    <citation type="submission" date="2018-11" db="EMBL/GenBank/DDBJ databases">
        <authorList>
            <consortium name="Pathogen Informatics"/>
        </authorList>
    </citation>
    <scope>NUCLEOTIDE SEQUENCE [LARGE SCALE GENOMIC DNA]</scope>
</reference>
<organism evidence="2 3">
    <name type="scientific">Dibothriocephalus latus</name>
    <name type="common">Fish tapeworm</name>
    <name type="synonym">Diphyllobothrium latum</name>
    <dbReference type="NCBI Taxonomy" id="60516"/>
    <lineage>
        <taxon>Eukaryota</taxon>
        <taxon>Metazoa</taxon>
        <taxon>Spiralia</taxon>
        <taxon>Lophotrochozoa</taxon>
        <taxon>Platyhelminthes</taxon>
        <taxon>Cestoda</taxon>
        <taxon>Eucestoda</taxon>
        <taxon>Diphyllobothriidea</taxon>
        <taxon>Diphyllobothriidae</taxon>
        <taxon>Dibothriocephalus</taxon>
    </lineage>
</organism>
<dbReference type="Pfam" id="PF08506">
    <property type="entry name" value="Cse1"/>
    <property type="match status" value="1"/>
</dbReference>
<feature type="domain" description="Exportin-2 central" evidence="1">
    <location>
        <begin position="13"/>
        <end position="84"/>
    </location>
</feature>
<dbReference type="Gene3D" id="1.25.10.10">
    <property type="entry name" value="Leucine-rich Repeat Variant"/>
    <property type="match status" value="1"/>
</dbReference>
<keyword evidence="3" id="KW-1185">Reference proteome</keyword>
<gene>
    <name evidence="2" type="ORF">DILT_LOCUS2757</name>
</gene>
<sequence>MISSCWSPPWHHVLVNIPTFFESYVLPELQNPAVDQLSVIKAECLRYTIPFRRLLPSTTIPVPVNLVPNFLAAASPVVHNYAAVLLEKLLLMTLPDQPVLTPLLSKMDISAPE</sequence>
<dbReference type="OrthoDB" id="3268246at2759"/>
<accession>A0A3P6SNE9</accession>
<protein>
    <recommendedName>
        <fullName evidence="1">Exportin-2 central domain-containing protein</fullName>
    </recommendedName>
</protein>
<dbReference type="InterPro" id="IPR013713">
    <property type="entry name" value="XPO2_central"/>
</dbReference>
<evidence type="ECO:0000259" key="1">
    <source>
        <dbReference type="Pfam" id="PF08506"/>
    </source>
</evidence>